<keyword evidence="11" id="KW-0739">Sodium transport</keyword>
<dbReference type="PROSITE" id="PS00457">
    <property type="entry name" value="NA_SOLUT_SYMP_2"/>
    <property type="match status" value="1"/>
</dbReference>
<dbReference type="Pfam" id="PF00474">
    <property type="entry name" value="SSF"/>
    <property type="match status" value="1"/>
</dbReference>
<dbReference type="GO" id="GO:0005886">
    <property type="term" value="C:plasma membrane"/>
    <property type="evidence" value="ECO:0007669"/>
    <property type="project" value="UniProtKB-SubCell"/>
</dbReference>
<evidence type="ECO:0000256" key="2">
    <source>
        <dbReference type="ARBA" id="ARBA00006434"/>
    </source>
</evidence>
<feature type="transmembrane region" description="Helical" evidence="14">
    <location>
        <begin position="6"/>
        <end position="22"/>
    </location>
</feature>
<evidence type="ECO:0000256" key="5">
    <source>
        <dbReference type="ARBA" id="ARBA00022692"/>
    </source>
</evidence>
<dbReference type="GO" id="GO:0015293">
    <property type="term" value="F:symporter activity"/>
    <property type="evidence" value="ECO:0007669"/>
    <property type="project" value="UniProtKB-KW"/>
</dbReference>
<organism evidence="15 16">
    <name type="scientific">Candidatus Scatomorpha intestinigallinarum</name>
    <dbReference type="NCBI Taxonomy" id="2840923"/>
    <lineage>
        <taxon>Bacteria</taxon>
        <taxon>Bacillati</taxon>
        <taxon>Bacillota</taxon>
        <taxon>Clostridia</taxon>
        <taxon>Eubacteriales</taxon>
        <taxon>Candidatus Scatomorpha</taxon>
    </lineage>
</organism>
<dbReference type="InterPro" id="IPR018212">
    <property type="entry name" value="Na/solute_symporter_CS"/>
</dbReference>
<comment type="caution">
    <text evidence="15">The sequence shown here is derived from an EMBL/GenBank/DDBJ whole genome shotgun (WGS) entry which is preliminary data.</text>
</comment>
<gene>
    <name evidence="15" type="ORF">IAD36_07730</name>
</gene>
<comment type="subcellular location">
    <subcellularLocation>
        <location evidence="1">Cell membrane</location>
        <topology evidence="1">Multi-pass membrane protein</topology>
    </subcellularLocation>
</comment>
<evidence type="ECO:0000256" key="14">
    <source>
        <dbReference type="SAM" id="Phobius"/>
    </source>
</evidence>
<feature type="non-terminal residue" evidence="15">
    <location>
        <position position="1"/>
    </location>
</feature>
<dbReference type="InterPro" id="IPR001734">
    <property type="entry name" value="Na/solute_symporter"/>
</dbReference>
<feature type="transmembrane region" description="Helical" evidence="14">
    <location>
        <begin position="159"/>
        <end position="177"/>
    </location>
</feature>
<evidence type="ECO:0000256" key="1">
    <source>
        <dbReference type="ARBA" id="ARBA00004651"/>
    </source>
</evidence>
<keyword evidence="5 14" id="KW-0812">Transmembrane</keyword>
<reference evidence="15" key="2">
    <citation type="journal article" date="2021" name="PeerJ">
        <title>Extensive microbial diversity within the chicken gut microbiome revealed by metagenomics and culture.</title>
        <authorList>
            <person name="Gilroy R."/>
            <person name="Ravi A."/>
            <person name="Getino M."/>
            <person name="Pursley I."/>
            <person name="Horton D.L."/>
            <person name="Alikhan N.F."/>
            <person name="Baker D."/>
            <person name="Gharbi K."/>
            <person name="Hall N."/>
            <person name="Watson M."/>
            <person name="Adriaenssens E.M."/>
            <person name="Foster-Nyarko E."/>
            <person name="Jarju S."/>
            <person name="Secka A."/>
            <person name="Antonio M."/>
            <person name="Oren A."/>
            <person name="Chaudhuri R.R."/>
            <person name="La Ragione R."/>
            <person name="Hildebrand F."/>
            <person name="Pallen M.J."/>
        </authorList>
    </citation>
    <scope>NUCLEOTIDE SEQUENCE</scope>
    <source>
        <strain evidence="15">ChiGjej3B3-7149</strain>
    </source>
</reference>
<keyword evidence="8" id="KW-0915">Sodium</keyword>
<evidence type="ECO:0000313" key="15">
    <source>
        <dbReference type="EMBL" id="HIR55464.1"/>
    </source>
</evidence>
<evidence type="ECO:0000256" key="9">
    <source>
        <dbReference type="ARBA" id="ARBA00023065"/>
    </source>
</evidence>
<evidence type="ECO:0000256" key="6">
    <source>
        <dbReference type="ARBA" id="ARBA00022847"/>
    </source>
</evidence>
<comment type="similarity">
    <text evidence="2 13">Belongs to the sodium:solute symporter (SSF) (TC 2.A.21) family.</text>
</comment>
<dbReference type="InterPro" id="IPR038377">
    <property type="entry name" value="Na/Glc_symporter_sf"/>
</dbReference>
<proteinExistence type="inferred from homology"/>
<feature type="transmembrane region" description="Helical" evidence="14">
    <location>
        <begin position="127"/>
        <end position="147"/>
    </location>
</feature>
<dbReference type="Gene3D" id="1.20.1730.10">
    <property type="entry name" value="Sodium/glucose cotransporter"/>
    <property type="match status" value="1"/>
</dbReference>
<name>A0A9D1J009_9FIRM</name>
<dbReference type="EMBL" id="DVHH01000185">
    <property type="protein sequence ID" value="HIR55464.1"/>
    <property type="molecule type" value="Genomic_DNA"/>
</dbReference>
<comment type="catalytic activity">
    <reaction evidence="12">
        <text>L-proline(in) + Na(+)(in) = L-proline(out) + Na(+)(out)</text>
        <dbReference type="Rhea" id="RHEA:28967"/>
        <dbReference type="ChEBI" id="CHEBI:29101"/>
        <dbReference type="ChEBI" id="CHEBI:60039"/>
    </reaction>
</comment>
<evidence type="ECO:0000256" key="10">
    <source>
        <dbReference type="ARBA" id="ARBA00023136"/>
    </source>
</evidence>
<evidence type="ECO:0000256" key="7">
    <source>
        <dbReference type="ARBA" id="ARBA00022989"/>
    </source>
</evidence>
<evidence type="ECO:0000256" key="8">
    <source>
        <dbReference type="ARBA" id="ARBA00023053"/>
    </source>
</evidence>
<dbReference type="PROSITE" id="PS50283">
    <property type="entry name" value="NA_SOLUT_SYMP_3"/>
    <property type="match status" value="1"/>
</dbReference>
<feature type="transmembrane region" description="Helical" evidence="14">
    <location>
        <begin position="208"/>
        <end position="225"/>
    </location>
</feature>
<feature type="transmembrane region" description="Helical" evidence="14">
    <location>
        <begin position="34"/>
        <end position="54"/>
    </location>
</feature>
<dbReference type="AlphaFoldDB" id="A0A9D1J009"/>
<reference evidence="15" key="1">
    <citation type="submission" date="2020-10" db="EMBL/GenBank/DDBJ databases">
        <authorList>
            <person name="Gilroy R."/>
        </authorList>
    </citation>
    <scope>NUCLEOTIDE SEQUENCE</scope>
    <source>
        <strain evidence="15">ChiGjej3B3-7149</strain>
    </source>
</reference>
<dbReference type="PANTHER" id="PTHR48086:SF3">
    <property type="entry name" value="SODIUM_PROLINE SYMPORTER"/>
    <property type="match status" value="1"/>
</dbReference>
<feature type="transmembrane region" description="Helical" evidence="14">
    <location>
        <begin position="184"/>
        <end position="202"/>
    </location>
</feature>
<keyword evidence="6" id="KW-0769">Symport</keyword>
<evidence type="ECO:0000256" key="11">
    <source>
        <dbReference type="ARBA" id="ARBA00023201"/>
    </source>
</evidence>
<keyword evidence="10 14" id="KW-0472">Membrane</keyword>
<dbReference type="PANTHER" id="PTHR48086">
    <property type="entry name" value="SODIUM/PROLINE SYMPORTER-RELATED"/>
    <property type="match status" value="1"/>
</dbReference>
<evidence type="ECO:0000256" key="13">
    <source>
        <dbReference type="RuleBase" id="RU362091"/>
    </source>
</evidence>
<keyword evidence="7 14" id="KW-1133">Transmembrane helix</keyword>
<keyword evidence="4" id="KW-1003">Cell membrane</keyword>
<dbReference type="Proteomes" id="UP000824238">
    <property type="component" value="Unassembled WGS sequence"/>
</dbReference>
<protein>
    <submittedName>
        <fullName evidence="15">Sodium:proline symporter</fullName>
    </submittedName>
</protein>
<evidence type="ECO:0000313" key="16">
    <source>
        <dbReference type="Proteomes" id="UP000824238"/>
    </source>
</evidence>
<dbReference type="GO" id="GO:0006814">
    <property type="term" value="P:sodium ion transport"/>
    <property type="evidence" value="ECO:0007669"/>
    <property type="project" value="UniProtKB-KW"/>
</dbReference>
<evidence type="ECO:0000256" key="3">
    <source>
        <dbReference type="ARBA" id="ARBA00022448"/>
    </source>
</evidence>
<accession>A0A9D1J009</accession>
<evidence type="ECO:0000256" key="4">
    <source>
        <dbReference type="ARBA" id="ARBA00022475"/>
    </source>
</evidence>
<keyword evidence="9" id="KW-0406">Ion transport</keyword>
<evidence type="ECO:0000256" key="12">
    <source>
        <dbReference type="ARBA" id="ARBA00033708"/>
    </source>
</evidence>
<dbReference type="GO" id="GO:0046942">
    <property type="term" value="P:carboxylic acid transport"/>
    <property type="evidence" value="ECO:0007669"/>
    <property type="project" value="UniProtKB-ARBA"/>
</dbReference>
<feature type="transmembrane region" description="Helical" evidence="14">
    <location>
        <begin position="66"/>
        <end position="92"/>
    </location>
</feature>
<dbReference type="InterPro" id="IPR050277">
    <property type="entry name" value="Sodium:Solute_Symporter"/>
</dbReference>
<keyword evidence="3" id="KW-0813">Transport</keyword>
<sequence length="248" mass="26245">VSGLGWGLGYFGMPHIIIRFMSIRSNKDLRKSSVIGISWTFIILIFSVASGLIGRMFLGEIEDSSVVFITMVRTIFPAVVSGILLSAILAAAMSTCDSQLLASASAFASDVYKPVFRKNASDKEMLWAGRIVVVIIAVIALLIAANPNSGTIMGLVENAWGVFGAAFGPVILLSLFWRRFTFGGAVAGIVVGALVDVLWLVFLKGTGVYEIIPGFFAGLLAAVIATSAGKAPSKEVEALYDTAVAMKD</sequence>